<feature type="binding site" evidence="8">
    <location>
        <begin position="245"/>
        <end position="249"/>
    </location>
    <ligand>
        <name>FAD</name>
        <dbReference type="ChEBI" id="CHEBI:57692"/>
    </ligand>
</feature>
<dbReference type="Gene3D" id="3.40.50.620">
    <property type="entry name" value="HUPs"/>
    <property type="match status" value="1"/>
</dbReference>
<name>A0A1W2DMH0_9BACT</name>
<keyword evidence="2" id="KW-0285">Flavoprotein</keyword>
<evidence type="ECO:0000256" key="4">
    <source>
        <dbReference type="ARBA" id="ARBA00022982"/>
    </source>
</evidence>
<comment type="function">
    <text evidence="5">The electron transfer flavoprotein serves as a specific electron acceptor for other dehydrogenases. It transfers the electrons to the main respiratory chain via ETF-ubiquinone oxidoreductase (ETF dehydrogenase).</text>
</comment>
<evidence type="ECO:0000256" key="3">
    <source>
        <dbReference type="ARBA" id="ARBA00022827"/>
    </source>
</evidence>
<keyword evidence="4" id="KW-0249">Electron transport</keyword>
<evidence type="ECO:0000256" key="8">
    <source>
        <dbReference type="PIRSR" id="PIRSR000089-1"/>
    </source>
</evidence>
<dbReference type="GO" id="GO:0033539">
    <property type="term" value="P:fatty acid beta-oxidation using acyl-CoA dehydrogenase"/>
    <property type="evidence" value="ECO:0007669"/>
    <property type="project" value="TreeGrafter"/>
</dbReference>
<proteinExistence type="inferred from homology"/>
<dbReference type="InterPro" id="IPR029035">
    <property type="entry name" value="DHS-like_NAD/FAD-binding_dom"/>
</dbReference>
<comment type="cofactor">
    <cofactor evidence="8">
        <name>FAD</name>
        <dbReference type="ChEBI" id="CHEBI:57692"/>
    </cofactor>
    <text evidence="8">Binds 1 FAD per dimer.</text>
</comment>
<protein>
    <recommendedName>
        <fullName evidence="6">Electron transfer flavoprotein subunit alpha</fullName>
    </recommendedName>
    <alternativeName>
        <fullName evidence="7">Electron transfer flavoprotein large subunit</fullName>
    </alternativeName>
</protein>
<feature type="binding site" evidence="8">
    <location>
        <position position="206"/>
    </location>
    <ligand>
        <name>FAD</name>
        <dbReference type="ChEBI" id="CHEBI:57692"/>
    </ligand>
</feature>
<evidence type="ECO:0000256" key="7">
    <source>
        <dbReference type="ARBA" id="ARBA00079299"/>
    </source>
</evidence>
<evidence type="ECO:0000256" key="5">
    <source>
        <dbReference type="ARBA" id="ARBA00025649"/>
    </source>
</evidence>
<evidence type="ECO:0000259" key="9">
    <source>
        <dbReference type="SMART" id="SM00893"/>
    </source>
</evidence>
<dbReference type="GO" id="GO:0009055">
    <property type="term" value="F:electron transfer activity"/>
    <property type="evidence" value="ECO:0007669"/>
    <property type="project" value="InterPro"/>
</dbReference>
<reference evidence="10 11" key="1">
    <citation type="submission" date="2017-04" db="EMBL/GenBank/DDBJ databases">
        <authorList>
            <person name="Afonso C.L."/>
            <person name="Miller P.J."/>
            <person name="Scott M.A."/>
            <person name="Spackman E."/>
            <person name="Goraichik I."/>
            <person name="Dimitrov K.M."/>
            <person name="Suarez D.L."/>
            <person name="Swayne D.E."/>
        </authorList>
    </citation>
    <scope>NUCLEOTIDE SEQUENCE [LARGE SCALE GENOMIC DNA]</scope>
    <source>
        <strain evidence="10 11">DSM 3385</strain>
    </source>
</reference>
<dbReference type="AlphaFoldDB" id="A0A1W2DMH0"/>
<dbReference type="SUPFAM" id="SSF52402">
    <property type="entry name" value="Adenine nucleotide alpha hydrolases-like"/>
    <property type="match status" value="1"/>
</dbReference>
<accession>A0A1W2DMH0</accession>
<evidence type="ECO:0000256" key="2">
    <source>
        <dbReference type="ARBA" id="ARBA00022630"/>
    </source>
</evidence>
<dbReference type="SMART" id="SM00893">
    <property type="entry name" value="ETF"/>
    <property type="match status" value="1"/>
</dbReference>
<dbReference type="Pfam" id="PF00766">
    <property type="entry name" value="ETF_alpha"/>
    <property type="match status" value="1"/>
</dbReference>
<dbReference type="OrthoDB" id="9770286at2"/>
<dbReference type="FunFam" id="3.40.50.1220:FF:000001">
    <property type="entry name" value="Electron transfer flavoprotein, alpha subunit"/>
    <property type="match status" value="1"/>
</dbReference>
<dbReference type="SUPFAM" id="SSF52467">
    <property type="entry name" value="DHS-like NAD/FAD-binding domain"/>
    <property type="match status" value="1"/>
</dbReference>
<keyword evidence="11" id="KW-1185">Reference proteome</keyword>
<evidence type="ECO:0000313" key="11">
    <source>
        <dbReference type="Proteomes" id="UP000192418"/>
    </source>
</evidence>
<evidence type="ECO:0000256" key="6">
    <source>
        <dbReference type="ARBA" id="ARBA00068674"/>
    </source>
</evidence>
<comment type="similarity">
    <text evidence="1">Belongs to the ETF alpha-subunit/FixB family.</text>
</comment>
<keyword evidence="4" id="KW-0813">Transport</keyword>
<dbReference type="Gene3D" id="3.40.50.1220">
    <property type="entry name" value="TPP-binding domain"/>
    <property type="match status" value="1"/>
</dbReference>
<dbReference type="InterPro" id="IPR014730">
    <property type="entry name" value="ETF_a/b_N"/>
</dbReference>
<feature type="binding site" evidence="8">
    <location>
        <begin position="231"/>
        <end position="232"/>
    </location>
    <ligand>
        <name>FAD</name>
        <dbReference type="ChEBI" id="CHEBI:57692"/>
    </ligand>
</feature>
<feature type="binding site" evidence="8">
    <location>
        <position position="283"/>
    </location>
    <ligand>
        <name>FAD</name>
        <dbReference type="ChEBI" id="CHEBI:57692"/>
    </ligand>
</feature>
<dbReference type="STRING" id="1121400.SAMN02746065_11889"/>
<keyword evidence="3 8" id="KW-0274">FAD</keyword>
<feature type="domain" description="Electron transfer flavoprotein alpha/beta-subunit N-terminal" evidence="9">
    <location>
        <begin position="4"/>
        <end position="184"/>
    </location>
</feature>
<dbReference type="EMBL" id="FWXY01000018">
    <property type="protein sequence ID" value="SMC98252.1"/>
    <property type="molecule type" value="Genomic_DNA"/>
</dbReference>
<dbReference type="Pfam" id="PF01012">
    <property type="entry name" value="ETF"/>
    <property type="match status" value="1"/>
</dbReference>
<dbReference type="Proteomes" id="UP000192418">
    <property type="component" value="Unassembled WGS sequence"/>
</dbReference>
<dbReference type="InterPro" id="IPR014729">
    <property type="entry name" value="Rossmann-like_a/b/a_fold"/>
</dbReference>
<evidence type="ECO:0000256" key="1">
    <source>
        <dbReference type="ARBA" id="ARBA00005817"/>
    </source>
</evidence>
<dbReference type="InterPro" id="IPR001308">
    <property type="entry name" value="ETF_a/FixB"/>
</dbReference>
<gene>
    <name evidence="10" type="ORF">SAMN02746065_11889</name>
</gene>
<evidence type="ECO:0000313" key="10">
    <source>
        <dbReference type="EMBL" id="SMC98252.1"/>
    </source>
</evidence>
<dbReference type="GO" id="GO:0050660">
    <property type="term" value="F:flavin adenine dinucleotide binding"/>
    <property type="evidence" value="ECO:0007669"/>
    <property type="project" value="InterPro"/>
</dbReference>
<dbReference type="PANTHER" id="PTHR43153">
    <property type="entry name" value="ELECTRON TRANSFER FLAVOPROTEIN ALPHA"/>
    <property type="match status" value="1"/>
</dbReference>
<dbReference type="RefSeq" id="WP_084070569.1">
    <property type="nucleotide sequence ID" value="NZ_FWXY01000018.1"/>
</dbReference>
<sequence length="317" mass="32940">MSKTGVFIETTDQEIKQSVFGVISAAAAGGGEVTGFLLDGRADKYKDQLAACGVTELVALEAKDIDFSKSPQATGEALAKGATDFGISALLGVSSPTGNDVLARAAMALKAPLALDCMDVDFTANTVKKSHFSGKAVATLEMTGALFVCGIRPNSFEAVESPVTIKITPHTVEVENSDAIIVTEVQAADSSRKDLTEATVIISGGRPMASSDNFKILDECARKLDAVVGASRAAVDAGYAPHSMQVGQTGKIVSPKLYIGCGLSGSVQHFAGMKTSKVIVAINTDKDAPIFTKSDYGIIGDLFEVVPALTKELEKQG</sequence>
<dbReference type="PANTHER" id="PTHR43153:SF1">
    <property type="entry name" value="ELECTRON TRANSFER FLAVOPROTEIN SUBUNIT ALPHA, MITOCHONDRIAL"/>
    <property type="match status" value="1"/>
</dbReference>
<organism evidence="10 11">
    <name type="scientific">Desulfocicer vacuolatum DSM 3385</name>
    <dbReference type="NCBI Taxonomy" id="1121400"/>
    <lineage>
        <taxon>Bacteria</taxon>
        <taxon>Pseudomonadati</taxon>
        <taxon>Thermodesulfobacteriota</taxon>
        <taxon>Desulfobacteria</taxon>
        <taxon>Desulfobacterales</taxon>
        <taxon>Desulfobacteraceae</taxon>
        <taxon>Desulfocicer</taxon>
    </lineage>
</organism>
<dbReference type="InterPro" id="IPR014731">
    <property type="entry name" value="ETF_asu_C"/>
</dbReference>
<dbReference type="PIRSF" id="PIRSF000089">
    <property type="entry name" value="Electra_flavoP_a"/>
    <property type="match status" value="1"/>
</dbReference>
<feature type="binding site" evidence="8">
    <location>
        <begin position="262"/>
        <end position="269"/>
    </location>
    <ligand>
        <name>FAD</name>
        <dbReference type="ChEBI" id="CHEBI:57692"/>
    </ligand>
</feature>